<dbReference type="InterPro" id="IPR007404">
    <property type="entry name" value="YdjM-like"/>
</dbReference>
<keyword evidence="3" id="KW-1185">Reference proteome</keyword>
<protein>
    <submittedName>
        <fullName evidence="2">Hydrolase</fullName>
    </submittedName>
</protein>
<accession>A0A0A1YHA3</accession>
<dbReference type="Pfam" id="PF04307">
    <property type="entry name" value="YdjM"/>
    <property type="match status" value="1"/>
</dbReference>
<dbReference type="EMBL" id="AWSQ01000004">
    <property type="protein sequence ID" value="KFX69290.1"/>
    <property type="molecule type" value="Genomic_DNA"/>
</dbReference>
<dbReference type="PANTHER" id="PTHR40031:SF1">
    <property type="entry name" value="MEMBRANE-BOUND METAL-DEPENDENT HYDROLASE"/>
    <property type="match status" value="1"/>
</dbReference>
<feature type="transmembrane region" description="Helical" evidence="1">
    <location>
        <begin position="57"/>
        <end position="75"/>
    </location>
</feature>
<feature type="transmembrane region" description="Helical" evidence="1">
    <location>
        <begin position="161"/>
        <end position="180"/>
    </location>
</feature>
<sequence>MDSITQAVLGATIQGALLGRWQGRKALLYGALLGTLPDMDVVIDYGDAVADMTYHRGFSHSLLVLSAVALLLTWLVRRLYPHPAYSARRLLATIALVLLTHPLLDSFTSYGTQLFWPLTPTPTAWSSIFIIDPLYTLPLLTAVLFGLLFGLADKTSKAPAIALALSTLYLASTLAGKYMAEQRVEAELSRQGIQAETLFSTPTPLNSLLWRVIVLDGESYHEALVGWFDRQPPQLGRIPRGTRLAQALDHSPAHHRLVWFTDGVLRYDQIGDHLVATDLRLGMTGFHPFRFDFAHWENGEWQVQQEVERWPVERGDLARLWLLWQRIWHPELDVPLVAWAGELSKPVLGKAH</sequence>
<keyword evidence="2" id="KW-0378">Hydrolase</keyword>
<gene>
    <name evidence="2" type="ORF">TMS3_0117685</name>
</gene>
<dbReference type="Proteomes" id="UP000030063">
    <property type="component" value="Unassembled WGS sequence"/>
</dbReference>
<name>A0A0A1YHA3_9PSED</name>
<dbReference type="AlphaFoldDB" id="A0A0A1YHA3"/>
<evidence type="ECO:0000313" key="2">
    <source>
        <dbReference type="EMBL" id="KFX69290.1"/>
    </source>
</evidence>
<feature type="transmembrane region" description="Helical" evidence="1">
    <location>
        <begin position="87"/>
        <end position="104"/>
    </location>
</feature>
<dbReference type="eggNOG" id="COG1988">
    <property type="taxonomic scope" value="Bacteria"/>
</dbReference>
<comment type="caution">
    <text evidence="2">The sequence shown here is derived from an EMBL/GenBank/DDBJ whole genome shotgun (WGS) entry which is preliminary data.</text>
</comment>
<evidence type="ECO:0000313" key="3">
    <source>
        <dbReference type="Proteomes" id="UP000030063"/>
    </source>
</evidence>
<evidence type="ECO:0000256" key="1">
    <source>
        <dbReference type="SAM" id="Phobius"/>
    </source>
</evidence>
<dbReference type="PANTHER" id="PTHR40031">
    <property type="entry name" value="HYPOTHETICAL MEMBRANE SPANNING PROTEIN"/>
    <property type="match status" value="1"/>
</dbReference>
<keyword evidence="1" id="KW-0472">Membrane</keyword>
<dbReference type="STRING" id="1395571.TMS3_0117685"/>
<dbReference type="InterPro" id="IPR053170">
    <property type="entry name" value="Transcription_regulator"/>
</dbReference>
<feature type="transmembrane region" description="Helical" evidence="1">
    <location>
        <begin position="124"/>
        <end position="149"/>
    </location>
</feature>
<dbReference type="GO" id="GO:0016787">
    <property type="term" value="F:hydrolase activity"/>
    <property type="evidence" value="ECO:0007669"/>
    <property type="project" value="UniProtKB-KW"/>
</dbReference>
<keyword evidence="1" id="KW-0812">Transmembrane</keyword>
<keyword evidence="1" id="KW-1133">Transmembrane helix</keyword>
<proteinExistence type="predicted"/>
<organism evidence="2 3">
    <name type="scientific">Pseudomonas taeanensis MS-3</name>
    <dbReference type="NCBI Taxonomy" id="1395571"/>
    <lineage>
        <taxon>Bacteria</taxon>
        <taxon>Pseudomonadati</taxon>
        <taxon>Pseudomonadota</taxon>
        <taxon>Gammaproteobacteria</taxon>
        <taxon>Pseudomonadales</taxon>
        <taxon>Pseudomonadaceae</taxon>
        <taxon>Pseudomonas</taxon>
    </lineage>
</organism>
<dbReference type="OrthoDB" id="9781927at2"/>
<reference evidence="2 3" key="1">
    <citation type="journal article" date="2014" name="Genome Announc.">
        <title>Draft Genome Sequence of Petroleum Oil-Degrading Marine Bacterium Pseudomonas taeanensis Strain MS-3, Isolated from a Crude Oil-Contaminated Seashore.</title>
        <authorList>
            <person name="Lee S.Y."/>
            <person name="Kim S.H."/>
            <person name="Lee D.G."/>
            <person name="Shin S."/>
            <person name="Yun S.H."/>
            <person name="Choi C.W."/>
            <person name="Chung Y.H."/>
            <person name="Choi J.S."/>
            <person name="Kahng H.Y."/>
            <person name="Kim S.I."/>
        </authorList>
    </citation>
    <scope>NUCLEOTIDE SEQUENCE [LARGE SCALE GENOMIC DNA]</scope>
    <source>
        <strain evidence="2 3">MS-3</strain>
    </source>
</reference>
<dbReference type="RefSeq" id="WP_025166528.1">
    <property type="nucleotide sequence ID" value="NZ_AWSQ01000004.1"/>
</dbReference>